<evidence type="ECO:0000313" key="2">
    <source>
        <dbReference type="EMBL" id="RUS74087.1"/>
    </source>
</evidence>
<dbReference type="Proteomes" id="UP000271974">
    <property type="component" value="Unassembled WGS sequence"/>
</dbReference>
<dbReference type="AlphaFoldDB" id="A0A3S1B1W5"/>
<gene>
    <name evidence="2" type="ORF">EGW08_018150</name>
</gene>
<dbReference type="EMBL" id="RQTK01000867">
    <property type="protein sequence ID" value="RUS74087.1"/>
    <property type="molecule type" value="Genomic_DNA"/>
</dbReference>
<name>A0A3S1B1W5_ELYCH</name>
<evidence type="ECO:0000256" key="1">
    <source>
        <dbReference type="SAM" id="MobiDB-lite"/>
    </source>
</evidence>
<keyword evidence="3" id="KW-1185">Reference proteome</keyword>
<feature type="region of interest" description="Disordered" evidence="1">
    <location>
        <begin position="1"/>
        <end position="27"/>
    </location>
</feature>
<protein>
    <submittedName>
        <fullName evidence="2">Uncharacterized protein</fullName>
    </submittedName>
</protein>
<sequence>MQAEPAAPGLESGDLNDPFSLVTSMTPQSGDLNDPLSLVTSMTLRLVTLLTSYPVTSLIPLPSDLTDILRCAVYVDLKEGTGQREGRGPGLSLCIVWLPGARLASASRAGRDEGLASKTLALSRDKPRRVEELAPAVLVVQVLPLTDTACPNCFTAKTSGWVGARLIWQAEVEAKNESDLYVTGFEFSTWSVYRAFHLTRFSIIYDSLKFPAIYDPLKFPVIYDPLKFSIIYDSLKFSIIYGSLKFPVIYDSLKFSIIYDSLKFSVIYDSLKFSIIYDSLKFSIIYDSLKFSIIYDSLKFSVTYDLLRLTFISTTPLG</sequence>
<proteinExistence type="predicted"/>
<accession>A0A3S1B1W5</accession>
<evidence type="ECO:0000313" key="3">
    <source>
        <dbReference type="Proteomes" id="UP000271974"/>
    </source>
</evidence>
<reference evidence="2 3" key="1">
    <citation type="submission" date="2019-01" db="EMBL/GenBank/DDBJ databases">
        <title>A draft genome assembly of the solar-powered sea slug Elysia chlorotica.</title>
        <authorList>
            <person name="Cai H."/>
            <person name="Li Q."/>
            <person name="Fang X."/>
            <person name="Li J."/>
            <person name="Curtis N.E."/>
            <person name="Altenburger A."/>
            <person name="Shibata T."/>
            <person name="Feng M."/>
            <person name="Maeda T."/>
            <person name="Schwartz J.A."/>
            <person name="Shigenobu S."/>
            <person name="Lundholm N."/>
            <person name="Nishiyama T."/>
            <person name="Yang H."/>
            <person name="Hasebe M."/>
            <person name="Li S."/>
            <person name="Pierce S.K."/>
            <person name="Wang J."/>
        </authorList>
    </citation>
    <scope>NUCLEOTIDE SEQUENCE [LARGE SCALE GENOMIC DNA]</scope>
    <source>
        <strain evidence="2">EC2010</strain>
        <tissue evidence="2">Whole organism of an adult</tissue>
    </source>
</reference>
<comment type="caution">
    <text evidence="2">The sequence shown here is derived from an EMBL/GenBank/DDBJ whole genome shotgun (WGS) entry which is preliminary data.</text>
</comment>
<organism evidence="2 3">
    <name type="scientific">Elysia chlorotica</name>
    <name type="common">Eastern emerald elysia</name>
    <name type="synonym">Sea slug</name>
    <dbReference type="NCBI Taxonomy" id="188477"/>
    <lineage>
        <taxon>Eukaryota</taxon>
        <taxon>Metazoa</taxon>
        <taxon>Spiralia</taxon>
        <taxon>Lophotrochozoa</taxon>
        <taxon>Mollusca</taxon>
        <taxon>Gastropoda</taxon>
        <taxon>Heterobranchia</taxon>
        <taxon>Euthyneura</taxon>
        <taxon>Panpulmonata</taxon>
        <taxon>Sacoglossa</taxon>
        <taxon>Placobranchoidea</taxon>
        <taxon>Plakobranchidae</taxon>
        <taxon>Elysia</taxon>
    </lineage>
</organism>